<organism evidence="1">
    <name type="scientific">Salmonella enterica I</name>
    <dbReference type="NCBI Taxonomy" id="59201"/>
    <lineage>
        <taxon>Bacteria</taxon>
        <taxon>Pseudomonadati</taxon>
        <taxon>Pseudomonadota</taxon>
        <taxon>Gammaproteobacteria</taxon>
        <taxon>Enterobacterales</taxon>
        <taxon>Enterobacteriaceae</taxon>
        <taxon>Salmonella</taxon>
    </lineage>
</organism>
<accession>A0A625QYV5</accession>
<proteinExistence type="predicted"/>
<protein>
    <submittedName>
        <fullName evidence="1">Uncharacterized protein</fullName>
    </submittedName>
</protein>
<sequence>MSFQMVLDTSLLVAYENMDNKDKVRRLHKKLVLPYLTNKRQWVTAKEMGMKIPEAEYRHYLASYANQPECDDDLVTLASKSLLKIILTEDENLPLPYVHYKKGMVNNQVTVTLSPSDNRTHLKTYLQMLCSNAKKITICDNYFAQNWDNTCSLFHFILPRKRLTIEFSEIAAGVAATNNSSRINDHFVRGIHPEWNVQVTTNQKYTNCHDRYLLIESPEGKIEVMLSSGFDHIWRTNPKELTCVFRDVS</sequence>
<comment type="caution">
    <text evidence="1">The sequence shown here is derived from an EMBL/GenBank/DDBJ whole genome shotgun (WGS) entry which is preliminary data.</text>
</comment>
<gene>
    <name evidence="1" type="ORF">F9G36_00620</name>
</gene>
<dbReference type="AlphaFoldDB" id="A0A625QYV5"/>
<evidence type="ECO:0000313" key="1">
    <source>
        <dbReference type="EMBL" id="EDA0142156.1"/>
    </source>
</evidence>
<dbReference type="EMBL" id="AALIQC010000001">
    <property type="protein sequence ID" value="EDA0142156.1"/>
    <property type="molecule type" value="Genomic_DNA"/>
</dbReference>
<reference evidence="1" key="1">
    <citation type="submission" date="2019-10" db="EMBL/GenBank/DDBJ databases">
        <authorList>
            <person name="Ashton P.M."/>
            <person name="Dallman T."/>
            <person name="Nair S."/>
            <person name="De Pinna E."/>
            <person name="Peters T."/>
            <person name="Grant K."/>
        </authorList>
    </citation>
    <scope>NUCLEOTIDE SEQUENCE</scope>
    <source>
        <strain evidence="1">809993</strain>
    </source>
</reference>
<name>A0A625QYV5_SALET</name>